<gene>
    <name evidence="1" type="ORF">SAMN05443574_1408</name>
</gene>
<evidence type="ECO:0000313" key="2">
    <source>
        <dbReference type="Proteomes" id="UP000182573"/>
    </source>
</evidence>
<organism evidence="1 2">
    <name type="scientific">Haloarcula vallismortis</name>
    <name type="common">Halobacterium vallismortis</name>
    <dbReference type="NCBI Taxonomy" id="28442"/>
    <lineage>
        <taxon>Archaea</taxon>
        <taxon>Methanobacteriati</taxon>
        <taxon>Methanobacteriota</taxon>
        <taxon>Stenosarchaea group</taxon>
        <taxon>Halobacteria</taxon>
        <taxon>Halobacteriales</taxon>
        <taxon>Haloarculaceae</taxon>
        <taxon>Haloarcula</taxon>
    </lineage>
</organism>
<name>A0A1H3B9V9_HALVA</name>
<evidence type="ECO:0000313" key="1">
    <source>
        <dbReference type="EMBL" id="SDX38194.1"/>
    </source>
</evidence>
<protein>
    <submittedName>
        <fullName evidence="1">Uncharacterized protein</fullName>
    </submittedName>
</protein>
<dbReference type="AlphaFoldDB" id="A0A1H3B9V9"/>
<dbReference type="EMBL" id="FNOF01000040">
    <property type="protein sequence ID" value="SDX38194.1"/>
    <property type="molecule type" value="Genomic_DNA"/>
</dbReference>
<proteinExistence type="predicted"/>
<sequence>MKTGYHIINKPSQPILLKRKRERPVKKAMVRKYHLFGK</sequence>
<accession>A0A1H3B9V9</accession>
<reference evidence="1 2" key="1">
    <citation type="submission" date="2016-10" db="EMBL/GenBank/DDBJ databases">
        <authorList>
            <person name="de Groot N.N."/>
        </authorList>
    </citation>
    <scope>NUCLEOTIDE SEQUENCE [LARGE SCALE GENOMIC DNA]</scope>
    <source>
        <strain evidence="1 2">DSM 3756</strain>
    </source>
</reference>
<dbReference type="Proteomes" id="UP000182573">
    <property type="component" value="Unassembled WGS sequence"/>
</dbReference>